<name>A0A7N1A943_KALFE</name>
<accession>A0A7N1A943</accession>
<proteinExistence type="predicted"/>
<sequence length="76" mass="8480">MASQEDALTQRLQDLQKKLGTKQNFEEAVSSVASLLRQAYPSASPSLRKLFYTVICRVATVLKTRYTAPGFWLSGL</sequence>
<dbReference type="Gramene" id="Kaladp0747s0026.1.v1.1">
    <property type="protein sequence ID" value="Kaladp0747s0026.1.v1.1"/>
    <property type="gene ID" value="Kaladp0747s0026.v1.1"/>
</dbReference>
<keyword evidence="2" id="KW-1185">Reference proteome</keyword>
<organism evidence="1 2">
    <name type="scientific">Kalanchoe fedtschenkoi</name>
    <name type="common">Lavender scallops</name>
    <name type="synonym">South American air plant</name>
    <dbReference type="NCBI Taxonomy" id="63787"/>
    <lineage>
        <taxon>Eukaryota</taxon>
        <taxon>Viridiplantae</taxon>
        <taxon>Streptophyta</taxon>
        <taxon>Embryophyta</taxon>
        <taxon>Tracheophyta</taxon>
        <taxon>Spermatophyta</taxon>
        <taxon>Magnoliopsida</taxon>
        <taxon>eudicotyledons</taxon>
        <taxon>Gunneridae</taxon>
        <taxon>Pentapetalae</taxon>
        <taxon>Saxifragales</taxon>
        <taxon>Crassulaceae</taxon>
        <taxon>Kalanchoe</taxon>
    </lineage>
</organism>
<evidence type="ECO:0000313" key="2">
    <source>
        <dbReference type="Proteomes" id="UP000594263"/>
    </source>
</evidence>
<evidence type="ECO:0000313" key="1">
    <source>
        <dbReference type="EnsemblPlants" id="Kaladp0747s0026.1.v1.1"/>
    </source>
</evidence>
<dbReference type="AlphaFoldDB" id="A0A7N1A943"/>
<reference evidence="1" key="1">
    <citation type="submission" date="2021-01" db="UniProtKB">
        <authorList>
            <consortium name="EnsemblPlants"/>
        </authorList>
    </citation>
    <scope>IDENTIFICATION</scope>
</reference>
<dbReference type="Proteomes" id="UP000594263">
    <property type="component" value="Unplaced"/>
</dbReference>
<protein>
    <submittedName>
        <fullName evidence="1">Uncharacterized protein</fullName>
    </submittedName>
</protein>
<dbReference type="EnsemblPlants" id="Kaladp0747s0026.1.v1.1">
    <property type="protein sequence ID" value="Kaladp0747s0026.1.v1.1"/>
    <property type="gene ID" value="Kaladp0747s0026.v1.1"/>
</dbReference>